<evidence type="ECO:0000256" key="1">
    <source>
        <dbReference type="SAM" id="Phobius"/>
    </source>
</evidence>
<proteinExistence type="predicted"/>
<accession>A0AAP0QHR9</accession>
<keyword evidence="3" id="KW-1185">Reference proteome</keyword>
<keyword evidence="1" id="KW-0812">Transmembrane</keyword>
<keyword evidence="1" id="KW-1133">Transmembrane helix</keyword>
<keyword evidence="1" id="KW-0472">Membrane</keyword>
<protein>
    <submittedName>
        <fullName evidence="2">Uncharacterized protein</fullName>
    </submittedName>
</protein>
<feature type="transmembrane region" description="Helical" evidence="1">
    <location>
        <begin position="109"/>
        <end position="130"/>
    </location>
</feature>
<organism evidence="2 3">
    <name type="scientific">Citrus x changshan-huyou</name>
    <dbReference type="NCBI Taxonomy" id="2935761"/>
    <lineage>
        <taxon>Eukaryota</taxon>
        <taxon>Viridiplantae</taxon>
        <taxon>Streptophyta</taxon>
        <taxon>Embryophyta</taxon>
        <taxon>Tracheophyta</taxon>
        <taxon>Spermatophyta</taxon>
        <taxon>Magnoliopsida</taxon>
        <taxon>eudicotyledons</taxon>
        <taxon>Gunneridae</taxon>
        <taxon>Pentapetalae</taxon>
        <taxon>rosids</taxon>
        <taxon>malvids</taxon>
        <taxon>Sapindales</taxon>
        <taxon>Rutaceae</taxon>
        <taxon>Aurantioideae</taxon>
        <taxon>Citrus</taxon>
    </lineage>
</organism>
<sequence>MIFAPPLKLHMYQYLQFSSSTTLTTFTLFFPPFSCIYIEEVSINSTKELLETDDGSVKHQELKKEITRMLKAVNRPSHALELIDAIQLLECLTILKVRLMKSWERYMRLIKIVIFVIMKMMSSIITRFSFDCLDKMAIEFLLVRIFLTYYSCKNPFIFSYIQVLGGREAQVAALVHVLCNLGSPFF</sequence>
<evidence type="ECO:0000313" key="3">
    <source>
        <dbReference type="Proteomes" id="UP001428341"/>
    </source>
</evidence>
<dbReference type="EMBL" id="JBCGBO010000006">
    <property type="protein sequence ID" value="KAK9192509.1"/>
    <property type="molecule type" value="Genomic_DNA"/>
</dbReference>
<gene>
    <name evidence="2" type="ORF">WN944_003202</name>
</gene>
<name>A0AAP0QHR9_9ROSI</name>
<dbReference type="AlphaFoldDB" id="A0AAP0QHR9"/>
<comment type="caution">
    <text evidence="2">The sequence shown here is derived from an EMBL/GenBank/DDBJ whole genome shotgun (WGS) entry which is preliminary data.</text>
</comment>
<reference evidence="2 3" key="1">
    <citation type="submission" date="2024-05" db="EMBL/GenBank/DDBJ databases">
        <title>Haplotype-resolved chromosome-level genome assembly of Huyou (Citrus changshanensis).</title>
        <authorList>
            <person name="Miao C."/>
            <person name="Chen W."/>
            <person name="Wu Y."/>
            <person name="Wang L."/>
            <person name="Zhao S."/>
            <person name="Grierson D."/>
            <person name="Xu C."/>
            <person name="Chen K."/>
        </authorList>
    </citation>
    <scope>NUCLEOTIDE SEQUENCE [LARGE SCALE GENOMIC DNA]</scope>
    <source>
        <strain evidence="2">01-14</strain>
        <tissue evidence="2">Leaf</tissue>
    </source>
</reference>
<evidence type="ECO:0000313" key="2">
    <source>
        <dbReference type="EMBL" id="KAK9192509.1"/>
    </source>
</evidence>
<dbReference type="Proteomes" id="UP001428341">
    <property type="component" value="Unassembled WGS sequence"/>
</dbReference>